<comment type="caution">
    <text evidence="6">The sequence shown here is derived from an EMBL/GenBank/DDBJ whole genome shotgun (WGS) entry which is preliminary data.</text>
</comment>
<dbReference type="GO" id="GO:0003700">
    <property type="term" value="F:DNA-binding transcription factor activity"/>
    <property type="evidence" value="ECO:0007669"/>
    <property type="project" value="TreeGrafter"/>
</dbReference>
<dbReference type="Gene3D" id="1.10.10.10">
    <property type="entry name" value="Winged helix-like DNA-binding domain superfamily/Winged helix DNA-binding domain"/>
    <property type="match status" value="1"/>
</dbReference>
<dbReference type="PANTHER" id="PTHR30136">
    <property type="entry name" value="HELIX-TURN-HELIX TRANSCRIPTIONAL REGULATOR, ICLR FAMILY"/>
    <property type="match status" value="1"/>
</dbReference>
<organism evidence="6 7">
    <name type="scientific">Mycolicibacterium murale</name>
    <dbReference type="NCBI Taxonomy" id="182220"/>
    <lineage>
        <taxon>Bacteria</taxon>
        <taxon>Bacillati</taxon>
        <taxon>Actinomycetota</taxon>
        <taxon>Actinomycetes</taxon>
        <taxon>Mycobacteriales</taxon>
        <taxon>Mycobacteriaceae</taxon>
        <taxon>Mycolicibacterium</taxon>
    </lineage>
</organism>
<dbReference type="GO" id="GO:0003677">
    <property type="term" value="F:DNA binding"/>
    <property type="evidence" value="ECO:0007669"/>
    <property type="project" value="UniProtKB-KW"/>
</dbReference>
<dbReference type="Pfam" id="PF09339">
    <property type="entry name" value="HTH_IclR"/>
    <property type="match status" value="1"/>
</dbReference>
<keyword evidence="2" id="KW-0238">DNA-binding</keyword>
<dbReference type="SMART" id="SM00346">
    <property type="entry name" value="HTH_ICLR"/>
    <property type="match status" value="1"/>
</dbReference>
<dbReference type="InterPro" id="IPR029016">
    <property type="entry name" value="GAF-like_dom_sf"/>
</dbReference>
<dbReference type="PROSITE" id="PS51077">
    <property type="entry name" value="HTH_ICLR"/>
    <property type="match status" value="1"/>
</dbReference>
<evidence type="ECO:0000313" key="6">
    <source>
        <dbReference type="EMBL" id="GFG61360.1"/>
    </source>
</evidence>
<dbReference type="AlphaFoldDB" id="A0A7I9WVE4"/>
<dbReference type="GO" id="GO:0045892">
    <property type="term" value="P:negative regulation of DNA-templated transcription"/>
    <property type="evidence" value="ECO:0007669"/>
    <property type="project" value="TreeGrafter"/>
</dbReference>
<dbReference type="InterPro" id="IPR036390">
    <property type="entry name" value="WH_DNA-bd_sf"/>
</dbReference>
<proteinExistence type="predicted"/>
<gene>
    <name evidence="6" type="ORF">MMUR_54960</name>
</gene>
<evidence type="ECO:0000259" key="5">
    <source>
        <dbReference type="PROSITE" id="PS51078"/>
    </source>
</evidence>
<dbReference type="InterPro" id="IPR036388">
    <property type="entry name" value="WH-like_DNA-bd_sf"/>
</dbReference>
<evidence type="ECO:0000256" key="1">
    <source>
        <dbReference type="ARBA" id="ARBA00023015"/>
    </source>
</evidence>
<evidence type="ECO:0000256" key="3">
    <source>
        <dbReference type="ARBA" id="ARBA00023163"/>
    </source>
</evidence>
<sequence>MSDDIAVLGKGLVVLERLGEPMRISEIAAATKLPKSTVHRLVTALRHDGWVAQNPDATYRRGWRWKSLTGHIAPADELSEALFARLAAFRRGTDCTMGFSFFRGASMRCDLRIQGDHEHTVLPELGDDVPFAGSATGRVILGALPDSQMFRLIEAERAAGPMEMDLVTVMAHIKRTRTVGVSTIMKERPGTHQGRPPRVTCWAAVILDEQRYPIGAVSAARVGDFLPRQHNESGITALVSLSHDITAMFGSSALVTPPMRAGWRAASDPGSYGFAN</sequence>
<evidence type="ECO:0000259" key="4">
    <source>
        <dbReference type="PROSITE" id="PS51077"/>
    </source>
</evidence>
<protein>
    <recommendedName>
        <fullName evidence="8">IclR family transcriptional regulator</fullName>
    </recommendedName>
</protein>
<evidence type="ECO:0008006" key="8">
    <source>
        <dbReference type="Google" id="ProtNLM"/>
    </source>
</evidence>
<dbReference type="RefSeq" id="WP_193491153.1">
    <property type="nucleotide sequence ID" value="NZ_BAAAMC010000035.1"/>
</dbReference>
<keyword evidence="3" id="KW-0804">Transcription</keyword>
<feature type="domain" description="HTH iclR-type" evidence="4">
    <location>
        <begin position="5"/>
        <end position="63"/>
    </location>
</feature>
<dbReference type="InterPro" id="IPR050707">
    <property type="entry name" value="HTH_MetabolicPath_Reg"/>
</dbReference>
<dbReference type="Gene3D" id="3.30.450.40">
    <property type="match status" value="1"/>
</dbReference>
<feature type="domain" description="IclR-ED" evidence="5">
    <location>
        <begin position="64"/>
        <end position="251"/>
    </location>
</feature>
<dbReference type="EMBL" id="BLKT01000003">
    <property type="protein sequence ID" value="GFG61360.1"/>
    <property type="molecule type" value="Genomic_DNA"/>
</dbReference>
<keyword evidence="1" id="KW-0805">Transcription regulation</keyword>
<reference evidence="6 7" key="1">
    <citation type="journal article" date="2019" name="Emerg. Microbes Infect.">
        <title>Comprehensive subspecies identification of 175 nontuberculous mycobacteria species based on 7547 genomic profiles.</title>
        <authorList>
            <person name="Matsumoto Y."/>
            <person name="Kinjo T."/>
            <person name="Motooka D."/>
            <person name="Nabeya D."/>
            <person name="Jung N."/>
            <person name="Uechi K."/>
            <person name="Horii T."/>
            <person name="Iida T."/>
            <person name="Fujita J."/>
            <person name="Nakamura S."/>
        </authorList>
    </citation>
    <scope>NUCLEOTIDE SEQUENCE [LARGE SCALE GENOMIC DNA]</scope>
    <source>
        <strain evidence="6 7">JCM 13392</strain>
    </source>
</reference>
<evidence type="ECO:0000313" key="7">
    <source>
        <dbReference type="Proteomes" id="UP000465241"/>
    </source>
</evidence>
<dbReference type="Proteomes" id="UP000465241">
    <property type="component" value="Unassembled WGS sequence"/>
</dbReference>
<name>A0A7I9WVE4_9MYCO</name>
<accession>A0A7I9WVE4</accession>
<dbReference type="PANTHER" id="PTHR30136:SF35">
    <property type="entry name" value="HTH-TYPE TRANSCRIPTIONAL REGULATOR RV1719"/>
    <property type="match status" value="1"/>
</dbReference>
<keyword evidence="7" id="KW-1185">Reference proteome</keyword>
<dbReference type="PROSITE" id="PS51078">
    <property type="entry name" value="ICLR_ED"/>
    <property type="match status" value="1"/>
</dbReference>
<dbReference type="InterPro" id="IPR014757">
    <property type="entry name" value="Tscrpt_reg_IclR_C"/>
</dbReference>
<dbReference type="SUPFAM" id="SSF55781">
    <property type="entry name" value="GAF domain-like"/>
    <property type="match status" value="1"/>
</dbReference>
<dbReference type="SUPFAM" id="SSF46785">
    <property type="entry name" value="Winged helix' DNA-binding domain"/>
    <property type="match status" value="1"/>
</dbReference>
<dbReference type="InterPro" id="IPR005471">
    <property type="entry name" value="Tscrpt_reg_IclR_N"/>
</dbReference>
<evidence type="ECO:0000256" key="2">
    <source>
        <dbReference type="ARBA" id="ARBA00023125"/>
    </source>
</evidence>